<keyword evidence="1 4" id="KW-0349">Heme</keyword>
<dbReference type="SUPFAM" id="SSF46626">
    <property type="entry name" value="Cytochrome c"/>
    <property type="match status" value="1"/>
</dbReference>
<dbReference type="PROSITE" id="PS51257">
    <property type="entry name" value="PROKAR_LIPOPROTEIN"/>
    <property type="match status" value="1"/>
</dbReference>
<evidence type="ECO:0000259" key="6">
    <source>
        <dbReference type="PROSITE" id="PS51007"/>
    </source>
</evidence>
<accession>A0AAE7B3E5</accession>
<dbReference type="KEGG" id="aaqi:AAQM_2066"/>
<dbReference type="RefSeq" id="WP_129094280.1">
    <property type="nucleotide sequence ID" value="NZ_CBCSAE010000007.1"/>
</dbReference>
<dbReference type="GO" id="GO:0046872">
    <property type="term" value="F:metal ion binding"/>
    <property type="evidence" value="ECO:0007669"/>
    <property type="project" value="UniProtKB-KW"/>
</dbReference>
<keyword evidence="2 4" id="KW-0479">Metal-binding</keyword>
<dbReference type="InterPro" id="IPR036909">
    <property type="entry name" value="Cyt_c-like_dom_sf"/>
</dbReference>
<sequence length="235" mass="25551">MNKILLSSAVTVLLLAGCSEDKKTDTQATTAEVATQKMVETKETVSNEVKDSVVTVEEKAKEVSNSVVETTTQVIEKAAEEIKENSKDVIESTKEIVEQKVEEVKDSTEEIKNNLKEEVLSATQTVSEKAEEATIAVNEKITEVTSEESTEIVVEGPNGEALYKTCASCHGQKAEKEALGKSQIIAGWDKEKIINAMNGYKNGSYGGVMKNIMKPQVENKTDAEIEALATFISNL</sequence>
<evidence type="ECO:0000256" key="3">
    <source>
        <dbReference type="ARBA" id="ARBA00023004"/>
    </source>
</evidence>
<keyword evidence="3 4" id="KW-0408">Iron</keyword>
<dbReference type="Gene3D" id="1.10.287.700">
    <property type="entry name" value="Helix hairpin bin"/>
    <property type="match status" value="1"/>
</dbReference>
<gene>
    <name evidence="7" type="ORF">AAQM_2066</name>
</gene>
<evidence type="ECO:0000313" key="7">
    <source>
        <dbReference type="EMBL" id="QKE26778.1"/>
    </source>
</evidence>
<evidence type="ECO:0000256" key="1">
    <source>
        <dbReference type="ARBA" id="ARBA00022617"/>
    </source>
</evidence>
<evidence type="ECO:0000256" key="5">
    <source>
        <dbReference type="SAM" id="Coils"/>
    </source>
</evidence>
<dbReference type="EMBL" id="CP030944">
    <property type="protein sequence ID" value="QKE26778.1"/>
    <property type="molecule type" value="Genomic_DNA"/>
</dbReference>
<dbReference type="Proteomes" id="UP000502065">
    <property type="component" value="Chromosome"/>
</dbReference>
<evidence type="ECO:0000256" key="2">
    <source>
        <dbReference type="ARBA" id="ARBA00022723"/>
    </source>
</evidence>
<dbReference type="PROSITE" id="PS51007">
    <property type="entry name" value="CYTC"/>
    <property type="match status" value="1"/>
</dbReference>
<keyword evidence="8" id="KW-1185">Reference proteome</keyword>
<organism evidence="7 8">
    <name type="scientific">Arcobacter aquimarinus</name>
    <dbReference type="NCBI Taxonomy" id="1315211"/>
    <lineage>
        <taxon>Bacteria</taxon>
        <taxon>Pseudomonadati</taxon>
        <taxon>Campylobacterota</taxon>
        <taxon>Epsilonproteobacteria</taxon>
        <taxon>Campylobacterales</taxon>
        <taxon>Arcobacteraceae</taxon>
        <taxon>Arcobacter</taxon>
    </lineage>
</organism>
<proteinExistence type="predicted"/>
<protein>
    <submittedName>
        <fullName evidence="7">Cytochrome c</fullName>
    </submittedName>
</protein>
<dbReference type="AlphaFoldDB" id="A0AAE7B3E5"/>
<feature type="coiled-coil region" evidence="5">
    <location>
        <begin position="90"/>
        <end position="132"/>
    </location>
</feature>
<dbReference type="Gene3D" id="1.10.760.10">
    <property type="entry name" value="Cytochrome c-like domain"/>
    <property type="match status" value="1"/>
</dbReference>
<name>A0AAE7B3E5_9BACT</name>
<dbReference type="GO" id="GO:0009055">
    <property type="term" value="F:electron transfer activity"/>
    <property type="evidence" value="ECO:0007669"/>
    <property type="project" value="InterPro"/>
</dbReference>
<evidence type="ECO:0000313" key="8">
    <source>
        <dbReference type="Proteomes" id="UP000502065"/>
    </source>
</evidence>
<keyword evidence="5" id="KW-0175">Coiled coil</keyword>
<reference evidence="7 8" key="1">
    <citation type="submission" date="2018-07" db="EMBL/GenBank/DDBJ databases">
        <title>Identification of phenol metabolism pathways in Arcobacter.</title>
        <authorList>
            <person name="Miller W.G."/>
            <person name="Yee E."/>
            <person name="Bono J.L."/>
        </authorList>
    </citation>
    <scope>NUCLEOTIDE SEQUENCE [LARGE SCALE GENOMIC DNA]</scope>
    <source>
        <strain evidence="7 8">W63</strain>
    </source>
</reference>
<evidence type="ECO:0000256" key="4">
    <source>
        <dbReference type="PROSITE-ProRule" id="PRU00433"/>
    </source>
</evidence>
<feature type="domain" description="Cytochrome c" evidence="6">
    <location>
        <begin position="154"/>
        <end position="235"/>
    </location>
</feature>
<dbReference type="Pfam" id="PF00034">
    <property type="entry name" value="Cytochrom_C"/>
    <property type="match status" value="1"/>
</dbReference>
<dbReference type="InterPro" id="IPR009056">
    <property type="entry name" value="Cyt_c-like_dom"/>
</dbReference>
<dbReference type="GO" id="GO:0020037">
    <property type="term" value="F:heme binding"/>
    <property type="evidence" value="ECO:0007669"/>
    <property type="project" value="InterPro"/>
</dbReference>